<sequence length="135" mass="14770">MGLLERALYEPLRPAPINRISRPRVLTTTQTILVLRHVYEPAVQLCRTVSVVTAGQGQRSPRRARTGLKPLKPHVSIADRLGPQTAVCTHCKARHRKCERTKSTGHFSTGCSQGKVRLPPPASPLPGPIRVSTAT</sequence>
<organism evidence="2 3">
    <name type="scientific">Microbotryum silenes-dioicae</name>
    <dbReference type="NCBI Taxonomy" id="796604"/>
    <lineage>
        <taxon>Eukaryota</taxon>
        <taxon>Fungi</taxon>
        <taxon>Dikarya</taxon>
        <taxon>Basidiomycota</taxon>
        <taxon>Pucciniomycotina</taxon>
        <taxon>Microbotryomycetes</taxon>
        <taxon>Microbotryales</taxon>
        <taxon>Microbotryaceae</taxon>
        <taxon>Microbotryum</taxon>
    </lineage>
</organism>
<evidence type="ECO:0000313" key="3">
    <source>
        <dbReference type="Proteomes" id="UP000249464"/>
    </source>
</evidence>
<proteinExistence type="predicted"/>
<feature type="region of interest" description="Disordered" evidence="1">
    <location>
        <begin position="102"/>
        <end position="135"/>
    </location>
</feature>
<protein>
    <submittedName>
        <fullName evidence="2">BQ5605_C027g10344 protein</fullName>
    </submittedName>
</protein>
<feature type="compositionally biased region" description="Pro residues" evidence="1">
    <location>
        <begin position="118"/>
        <end position="127"/>
    </location>
</feature>
<evidence type="ECO:0000313" key="2">
    <source>
        <dbReference type="EMBL" id="SGZ28460.1"/>
    </source>
</evidence>
<name>A0A2X0PME0_9BASI</name>
<evidence type="ECO:0000256" key="1">
    <source>
        <dbReference type="SAM" id="MobiDB-lite"/>
    </source>
</evidence>
<accession>A0A2X0PME0</accession>
<dbReference type="AlphaFoldDB" id="A0A2X0PME0"/>
<gene>
    <name evidence="2" type="primary">BQ5605_C027g10344</name>
    <name evidence="2" type="ORF">BQ5605_C027G10344</name>
</gene>
<reference evidence="2 3" key="1">
    <citation type="submission" date="2016-11" db="EMBL/GenBank/DDBJ databases">
        <authorList>
            <person name="Jaros S."/>
            <person name="Januszkiewicz K."/>
            <person name="Wedrychowicz H."/>
        </authorList>
    </citation>
    <scope>NUCLEOTIDE SEQUENCE [LARGE SCALE GENOMIC DNA]</scope>
</reference>
<dbReference type="Proteomes" id="UP000249464">
    <property type="component" value="Unassembled WGS sequence"/>
</dbReference>
<keyword evidence="3" id="KW-1185">Reference proteome</keyword>
<dbReference type="EMBL" id="FQNC01000089">
    <property type="protein sequence ID" value="SGZ28460.1"/>
    <property type="molecule type" value="Genomic_DNA"/>
</dbReference>